<keyword evidence="3" id="KW-1185">Reference proteome</keyword>
<dbReference type="PANTHER" id="PTHR43539">
    <property type="entry name" value="FLAVIN-BINDING MONOOXYGENASE-LIKE PROTEIN (AFU_ORTHOLOGUE AFUA_4G09220)"/>
    <property type="match status" value="1"/>
</dbReference>
<dbReference type="Pfam" id="PF13738">
    <property type="entry name" value="Pyr_redox_3"/>
    <property type="match status" value="1"/>
</dbReference>
<dbReference type="GO" id="GO:0004497">
    <property type="term" value="F:monooxygenase activity"/>
    <property type="evidence" value="ECO:0007669"/>
    <property type="project" value="TreeGrafter"/>
</dbReference>
<dbReference type="GO" id="GO:0050660">
    <property type="term" value="F:flavin adenine dinucleotide binding"/>
    <property type="evidence" value="ECO:0007669"/>
    <property type="project" value="TreeGrafter"/>
</dbReference>
<reference evidence="3" key="1">
    <citation type="submission" date="2019-01" db="EMBL/GenBank/DDBJ databases">
        <title>Genomic analysis of Salicibibacter sp. NKC3-5.</title>
        <authorList>
            <person name="Oh Y.J."/>
        </authorList>
    </citation>
    <scope>NUCLEOTIDE SEQUENCE [LARGE SCALE GENOMIC DNA]</scope>
    <source>
        <strain evidence="3">NKC3-5</strain>
    </source>
</reference>
<dbReference type="InterPro" id="IPR050982">
    <property type="entry name" value="Auxin_biosynth/cation_transpt"/>
</dbReference>
<organism evidence="2 3">
    <name type="scientific">Salicibibacter halophilus</name>
    <dbReference type="NCBI Taxonomy" id="2502791"/>
    <lineage>
        <taxon>Bacteria</taxon>
        <taxon>Bacillati</taxon>
        <taxon>Bacillota</taxon>
        <taxon>Bacilli</taxon>
        <taxon>Bacillales</taxon>
        <taxon>Bacillaceae</taxon>
        <taxon>Salicibibacter</taxon>
    </lineage>
</organism>
<evidence type="ECO:0000256" key="1">
    <source>
        <dbReference type="ARBA" id="ARBA00023002"/>
    </source>
</evidence>
<dbReference type="Proteomes" id="UP000319756">
    <property type="component" value="Chromosome"/>
</dbReference>
<dbReference type="SUPFAM" id="SSF51905">
    <property type="entry name" value="FAD/NAD(P)-binding domain"/>
    <property type="match status" value="2"/>
</dbReference>
<gene>
    <name evidence="2" type="ORF">EPH95_12885</name>
</gene>
<dbReference type="KEGG" id="sale:EPH95_12885"/>
<dbReference type="OrthoDB" id="9778740at2"/>
<accession>A0A514LMT3</accession>
<proteinExistence type="predicted"/>
<dbReference type="PRINTS" id="PR00368">
    <property type="entry name" value="FADPNR"/>
</dbReference>
<dbReference type="AlphaFoldDB" id="A0A514LMT3"/>
<dbReference type="PRINTS" id="PR00469">
    <property type="entry name" value="PNDRDTASEII"/>
</dbReference>
<sequence>MRNYDVVVIGGGQAGLAMAFALKQRNVSFIVLDENEHIGDSWRKRYESLSLFTPRNYSQLHQFPFQGDPNGFPHKDEVATYLSDFQAENGLPIMHKQKVIKLSQEDCQKFLVITQNERYTAKHVVVATGAFHHPFIPKIHDNSIPFMIHASDYQNPSQIPKGEVLIIGAGNTGIQIAAELCKTHTVLLAKSKPIKRLPQSIAGKSLFWWFEFLWLSKAKPDSMLGKFLQKRDPIIGNNYKIVKKHVEILGRVKSVNDGQAYFQGSYPRKVSSIIWATGYRNDYSWIDIDGVLNKHGKPIHRCGITNIKGLYFIGLSWQSKRSSALIYGVSNDANRIAKKIV</sequence>
<dbReference type="EMBL" id="CP035485">
    <property type="protein sequence ID" value="QDI93133.1"/>
    <property type="molecule type" value="Genomic_DNA"/>
</dbReference>
<evidence type="ECO:0000313" key="3">
    <source>
        <dbReference type="Proteomes" id="UP000319756"/>
    </source>
</evidence>
<name>A0A514LMT3_9BACI</name>
<dbReference type="InterPro" id="IPR036188">
    <property type="entry name" value="FAD/NAD-bd_sf"/>
</dbReference>
<keyword evidence="1" id="KW-0560">Oxidoreductase</keyword>
<dbReference type="Gene3D" id="3.50.50.60">
    <property type="entry name" value="FAD/NAD(P)-binding domain"/>
    <property type="match status" value="1"/>
</dbReference>
<protein>
    <submittedName>
        <fullName evidence="2">FAD-binding protein</fullName>
    </submittedName>
</protein>
<dbReference type="PANTHER" id="PTHR43539:SF78">
    <property type="entry name" value="FLAVIN-CONTAINING MONOOXYGENASE"/>
    <property type="match status" value="1"/>
</dbReference>
<evidence type="ECO:0000313" key="2">
    <source>
        <dbReference type="EMBL" id="QDI93133.1"/>
    </source>
</evidence>